<reference evidence="2" key="1">
    <citation type="journal article" date="2014" name="Int. J. Syst. Evol. Microbiol.">
        <title>Complete genome sequence of Corynebacterium casei LMG S-19264T (=DSM 44701T), isolated from a smear-ripened cheese.</title>
        <authorList>
            <consortium name="US DOE Joint Genome Institute (JGI-PGF)"/>
            <person name="Walter F."/>
            <person name="Albersmeier A."/>
            <person name="Kalinowski J."/>
            <person name="Ruckert C."/>
        </authorList>
    </citation>
    <scope>NUCLEOTIDE SEQUENCE</scope>
    <source>
        <strain evidence="2">KCTC 12711</strain>
    </source>
</reference>
<evidence type="ECO:0000256" key="1">
    <source>
        <dbReference type="SAM" id="SignalP"/>
    </source>
</evidence>
<dbReference type="RefSeq" id="WP_189402588.1">
    <property type="nucleotide sequence ID" value="NZ_BMXA01000007.1"/>
</dbReference>
<feature type="signal peptide" evidence="1">
    <location>
        <begin position="1"/>
        <end position="26"/>
    </location>
</feature>
<keyword evidence="3" id="KW-1185">Reference proteome</keyword>
<feature type="chain" id="PRO_5037173313" evidence="1">
    <location>
        <begin position="27"/>
        <end position="325"/>
    </location>
</feature>
<evidence type="ECO:0000313" key="2">
    <source>
        <dbReference type="EMBL" id="GHA18865.1"/>
    </source>
</evidence>
<sequence length="325" mass="34577">MRFQKYLTSLSFILLTAVITSVTAHAQNKVVVIPLAGDAQPLQNIITVSANNGDFTNPVDAINSISDASNTNPYLIVLGPGSYPIIGQLVMKDYVSITGSGMETTELRGAVGGAGFTESAAFIVGAREADISDLSIVNSVGQNVVIGVHTSQQDMRISRTRVIVFGALNSQYGVVNQDAELKLYESEITNTGSGGTCYGIYSYSDAVLKVSDMDMSLNCNHGTQYGIYTNASSFSYVSNSIIDIDWEGVGVNNSYGYFSNGNNSKGYISDSIIGGENGAVYGGSSIGNYYITHVSNSDLRSHASGNVNCNFVRFYTGFPLDDECS</sequence>
<dbReference type="EMBL" id="BMXA01000007">
    <property type="protein sequence ID" value="GHA18865.1"/>
    <property type="molecule type" value="Genomic_DNA"/>
</dbReference>
<dbReference type="InterPro" id="IPR012334">
    <property type="entry name" value="Pectin_lyas_fold"/>
</dbReference>
<reference evidence="2" key="2">
    <citation type="submission" date="2020-09" db="EMBL/GenBank/DDBJ databases">
        <authorList>
            <person name="Sun Q."/>
            <person name="Kim S."/>
        </authorList>
    </citation>
    <scope>NUCLEOTIDE SEQUENCE</scope>
    <source>
        <strain evidence="2">KCTC 12711</strain>
    </source>
</reference>
<comment type="caution">
    <text evidence="2">The sequence shown here is derived from an EMBL/GenBank/DDBJ whole genome shotgun (WGS) entry which is preliminary data.</text>
</comment>
<dbReference type="Gene3D" id="2.160.20.10">
    <property type="entry name" value="Single-stranded right-handed beta-helix, Pectin lyase-like"/>
    <property type="match status" value="1"/>
</dbReference>
<dbReference type="Proteomes" id="UP000614811">
    <property type="component" value="Unassembled WGS sequence"/>
</dbReference>
<keyword evidence="1" id="KW-0732">Signal</keyword>
<organism evidence="2 3">
    <name type="scientific">Arenicella chitinivorans</name>
    <dbReference type="NCBI Taxonomy" id="1329800"/>
    <lineage>
        <taxon>Bacteria</taxon>
        <taxon>Pseudomonadati</taxon>
        <taxon>Pseudomonadota</taxon>
        <taxon>Gammaproteobacteria</taxon>
        <taxon>Arenicellales</taxon>
        <taxon>Arenicellaceae</taxon>
        <taxon>Arenicella</taxon>
    </lineage>
</organism>
<name>A0A918VSI0_9GAMM</name>
<protein>
    <submittedName>
        <fullName evidence="2">Uncharacterized protein</fullName>
    </submittedName>
</protein>
<evidence type="ECO:0000313" key="3">
    <source>
        <dbReference type="Proteomes" id="UP000614811"/>
    </source>
</evidence>
<proteinExistence type="predicted"/>
<gene>
    <name evidence="2" type="ORF">GCM10008090_30630</name>
</gene>
<dbReference type="InterPro" id="IPR011050">
    <property type="entry name" value="Pectin_lyase_fold/virulence"/>
</dbReference>
<dbReference type="AlphaFoldDB" id="A0A918VSI0"/>
<accession>A0A918VSI0</accession>
<dbReference type="SUPFAM" id="SSF51126">
    <property type="entry name" value="Pectin lyase-like"/>
    <property type="match status" value="1"/>
</dbReference>